<feature type="region of interest" description="Disordered" evidence="1">
    <location>
        <begin position="46"/>
        <end position="70"/>
    </location>
</feature>
<feature type="region of interest" description="Disordered" evidence="1">
    <location>
        <begin position="1098"/>
        <end position="1117"/>
    </location>
</feature>
<feature type="compositionally biased region" description="Gly residues" evidence="1">
    <location>
        <begin position="695"/>
        <end position="728"/>
    </location>
</feature>
<name>A0A835Z8W3_9STRA</name>
<feature type="region of interest" description="Disordered" evidence="1">
    <location>
        <begin position="1130"/>
        <end position="1149"/>
    </location>
</feature>
<gene>
    <name evidence="2" type="ORF">JKP88DRAFT_303007</name>
</gene>
<sequence>MRHGRRESTGSSAAGLDGSFKPGSAVRSVTRFIGFNEKNKNSMAIYTSSTASQLSSTEHGGQAGDEDSQAEGGRYAHAVEAFDGCAVNKLKSAAYMGAARELCGKGAIKGTKEVVGRLRELAIREVVGRLRELAIREVVGRLRELAIRIGEGAAFNGLLFEALARALREGVARDKDWDRKSTRLVSFYLRNMGDTEGRITIATAANIRMSSLFKVVEVMRAPAQVTPKGDTEEGRVAPEGDTEGRVAPEGDTEGRVATSGHWRGRGITMRRLLDAVEAVEIETHHAFVPRRGTRRELRARFCWRVVAYQTMAALCAAAARWGGGGGAPPPAGTEPPDEQLAARAQELLRAALAKPLDDYHRVVVAADSGGSGGGGDTRAKGGAWLGGGRKAHRGEAEVKEHLLLSRVVLSAVRRSAALRRRASLLPRVLEACRSPNAVTARHAFAVLLEQAASAVAARHAFAVLLEHAASAAAARDAIAVLLEQAAVSMVLAEAVTARHAFGVLLEQAAMDPKAVAEGVYPLLQPTTVAAAGALEIHNQPNLEDPLACVYYLRVLKTLVFAPELEAQSRLDFYRTIANSVSDTRHRVALEASDVFNLNFNPVPHTVAGATAVGSLTAQSWNYRGTAAMQCLMDHERAWTLLVDAQRESRDADLFRRVVDALRRCLAAAAGVDLLPGAAAAAPPGTPGSAPVTPAGGTGGGGGSGGPRSGGAASGGGASGGASGGARSIGGGGSSAAAWAAAAAAPGAPHWPLAHAACRAARAVGQTLQKAISFETMAARAAAAAAADGGGGGGGAPRGGGGGSEAVFFGAGSPSGRLPVSPRSGGSPLSPLLDLPSTPHSVAALLDLPSTPSTYNSPHITTADAAEASNMAAIRDLCRAISGHGFLDCPHRHAMFLLVPDPSHRDPELQEMWAEVQMKMEACPASLPEASLGAPHGGVPASLSEASLVHLVTSLMARMEACPASLPEASLVHLVTSLMARVECSEASRGAIVPAALAIAESFVRQVPTDAVGRALVQPFVRQVPTDAVGRALVQRIVPAAAIAIAESCVRRVPTGAVGRAPVQAWMQCLTYGPQCREVVLQSVYRTLDAPLPEAARQPIRLPGGAGGGGGGDWLGASDAPQLRRRMSLGGAHRRRNSGSHQRRNSGSSGADAEVCMCAVGPRERRRCAAAPSLPVPRLDAVAANRKPLHKCNSHTAMVALRPAIGVYAADMTHERCAAAHARATPLLRRRPSSGANDAIAALLSSNADDRRGGGRGAEDPDALAQARGAARRLQRLALWFVGEYCCELVGLPPPRRHQVVPPLGATPLSPGDALLKLSVPGPLGSSKDDPCGWQQDPPAASAAAAATAVVQHPVTGAMSAAAAALLMRLRAAAVFEDAHTRHAAVSALCFVALRLPEPARFDAYLFLRGLVACEFDIADPAPYCGGAGPAGGLRGYVEAQAAACAALEDAPAFGLADDAPAFGLADVARPVLAYLDMLYAARAGGGGAAAAHAAAPALQDLRAVLDPAAFL</sequence>
<feature type="compositionally biased region" description="Basic and acidic residues" evidence="1">
    <location>
        <begin position="229"/>
        <end position="254"/>
    </location>
</feature>
<evidence type="ECO:0000256" key="1">
    <source>
        <dbReference type="SAM" id="MobiDB-lite"/>
    </source>
</evidence>
<feature type="region of interest" description="Disordered" evidence="1">
    <location>
        <begin position="1"/>
        <end position="23"/>
    </location>
</feature>
<dbReference type="Proteomes" id="UP000664859">
    <property type="component" value="Unassembled WGS sequence"/>
</dbReference>
<feature type="region of interest" description="Disordered" evidence="1">
    <location>
        <begin position="225"/>
        <end position="259"/>
    </location>
</feature>
<feature type="compositionally biased region" description="Gly residues" evidence="1">
    <location>
        <begin position="787"/>
        <end position="803"/>
    </location>
</feature>
<feature type="compositionally biased region" description="Polar residues" evidence="1">
    <location>
        <begin position="46"/>
        <end position="59"/>
    </location>
</feature>
<comment type="caution">
    <text evidence="2">The sequence shown here is derived from an EMBL/GenBank/DDBJ whole genome shotgun (WGS) entry which is preliminary data.</text>
</comment>
<accession>A0A835Z8W3</accession>
<feature type="compositionally biased region" description="Gly residues" evidence="1">
    <location>
        <begin position="1103"/>
        <end position="1113"/>
    </location>
</feature>
<keyword evidence="3" id="KW-1185">Reference proteome</keyword>
<dbReference type="OrthoDB" id="10322198at2759"/>
<feature type="compositionally biased region" description="Basic residues" evidence="1">
    <location>
        <begin position="1130"/>
        <end position="1143"/>
    </location>
</feature>
<feature type="compositionally biased region" description="Low complexity" evidence="1">
    <location>
        <begin position="679"/>
        <end position="694"/>
    </location>
</feature>
<dbReference type="EMBL" id="JAFCMP010000057">
    <property type="protein sequence ID" value="KAG5189165.1"/>
    <property type="molecule type" value="Genomic_DNA"/>
</dbReference>
<reference evidence="2" key="1">
    <citation type="submission" date="2021-02" db="EMBL/GenBank/DDBJ databases">
        <title>First Annotated Genome of the Yellow-green Alga Tribonema minus.</title>
        <authorList>
            <person name="Mahan K.M."/>
        </authorList>
    </citation>
    <scope>NUCLEOTIDE SEQUENCE</scope>
    <source>
        <strain evidence="2">UTEX B ZZ1240</strain>
    </source>
</reference>
<organism evidence="2 3">
    <name type="scientific">Tribonema minus</name>
    <dbReference type="NCBI Taxonomy" id="303371"/>
    <lineage>
        <taxon>Eukaryota</taxon>
        <taxon>Sar</taxon>
        <taxon>Stramenopiles</taxon>
        <taxon>Ochrophyta</taxon>
        <taxon>PX clade</taxon>
        <taxon>Xanthophyceae</taxon>
        <taxon>Tribonematales</taxon>
        <taxon>Tribonemataceae</taxon>
        <taxon>Tribonema</taxon>
    </lineage>
</organism>
<feature type="region of interest" description="Disordered" evidence="1">
    <location>
        <begin position="785"/>
        <end position="807"/>
    </location>
</feature>
<evidence type="ECO:0000313" key="2">
    <source>
        <dbReference type="EMBL" id="KAG5189165.1"/>
    </source>
</evidence>
<protein>
    <submittedName>
        <fullName evidence="2">Uncharacterized protein</fullName>
    </submittedName>
</protein>
<proteinExistence type="predicted"/>
<evidence type="ECO:0000313" key="3">
    <source>
        <dbReference type="Proteomes" id="UP000664859"/>
    </source>
</evidence>
<feature type="region of interest" description="Disordered" evidence="1">
    <location>
        <begin position="679"/>
        <end position="728"/>
    </location>
</feature>